<evidence type="ECO:0000259" key="3">
    <source>
        <dbReference type="Pfam" id="PF12849"/>
    </source>
</evidence>
<dbReference type="Proteomes" id="UP001238179">
    <property type="component" value="Chromosome"/>
</dbReference>
<dbReference type="InterPro" id="IPR050811">
    <property type="entry name" value="Phosphate_ABC_transporter"/>
</dbReference>
<proteinExistence type="predicted"/>
<dbReference type="KEGG" id="msil:METEAL_34100"/>
<gene>
    <name evidence="4" type="primary">pstS_5</name>
    <name evidence="4" type="ORF">METEAL_34100</name>
</gene>
<evidence type="ECO:0000313" key="4">
    <source>
        <dbReference type="EMBL" id="BDU74236.1"/>
    </source>
</evidence>
<feature type="signal peptide" evidence="2">
    <location>
        <begin position="1"/>
        <end position="23"/>
    </location>
</feature>
<reference evidence="5" key="1">
    <citation type="journal article" date="2023" name="Int. J. Syst. Evol. Microbiol.">
        <title>Mesoterricola silvestris gen. nov., sp. nov., Mesoterricola sediminis sp. nov., Geothrix oryzae sp. nov., Geothrix edaphica sp. nov., Geothrix rubra sp. nov., and Geothrix limicola sp. nov., six novel members of Acidobacteriota isolated from soils.</title>
        <authorList>
            <person name="Itoh H."/>
            <person name="Sugisawa Y."/>
            <person name="Mise K."/>
            <person name="Xu Z."/>
            <person name="Kuniyasu M."/>
            <person name="Ushijima N."/>
            <person name="Kawano K."/>
            <person name="Kobayashi E."/>
            <person name="Shiratori Y."/>
            <person name="Masuda Y."/>
            <person name="Senoo K."/>
        </authorList>
    </citation>
    <scope>NUCLEOTIDE SEQUENCE [LARGE SCALE GENOMIC DNA]</scope>
    <source>
        <strain evidence="5">W79</strain>
    </source>
</reference>
<dbReference type="EMBL" id="AP027080">
    <property type="protein sequence ID" value="BDU74236.1"/>
    <property type="molecule type" value="Genomic_DNA"/>
</dbReference>
<dbReference type="Pfam" id="PF12849">
    <property type="entry name" value="PBP_like_2"/>
    <property type="match status" value="1"/>
</dbReference>
<feature type="chain" id="PRO_5041351753" evidence="2">
    <location>
        <begin position="24"/>
        <end position="329"/>
    </location>
</feature>
<evidence type="ECO:0000256" key="2">
    <source>
        <dbReference type="SAM" id="SignalP"/>
    </source>
</evidence>
<dbReference type="PANTHER" id="PTHR30570">
    <property type="entry name" value="PERIPLASMIC PHOSPHATE BINDING COMPONENT OF PHOSPHATE ABC TRANSPORTER"/>
    <property type="match status" value="1"/>
</dbReference>
<keyword evidence="1 2" id="KW-0732">Signal</keyword>
<dbReference type="PANTHER" id="PTHR30570:SF6">
    <property type="entry name" value="PHOSPHATE-BINDING PROTEIN PSTS"/>
    <property type="match status" value="1"/>
</dbReference>
<evidence type="ECO:0000256" key="1">
    <source>
        <dbReference type="ARBA" id="ARBA00022729"/>
    </source>
</evidence>
<dbReference type="RefSeq" id="WP_316412912.1">
    <property type="nucleotide sequence ID" value="NZ_AP027080.1"/>
</dbReference>
<dbReference type="InterPro" id="IPR024370">
    <property type="entry name" value="PBP_domain"/>
</dbReference>
<evidence type="ECO:0000313" key="5">
    <source>
        <dbReference type="Proteomes" id="UP001238179"/>
    </source>
</evidence>
<feature type="domain" description="PBP" evidence="3">
    <location>
        <begin position="45"/>
        <end position="301"/>
    </location>
</feature>
<protein>
    <submittedName>
        <fullName evidence="4">Phosphate ABC transporter substrate-binding protein</fullName>
    </submittedName>
</protein>
<name>A0AA48GYJ7_9BACT</name>
<dbReference type="AlphaFoldDB" id="A0AA48GYJ7"/>
<sequence>MGKPHLFAALALCLAAGSPALQAQTAQVRAKVSSTLLSYVPATQVTTHLEIPGTDALSDLGDEWNRVFRQFQPKGGIAYVAKVTKDAAKDLAEGTRPLIITARELTPEEMKAFQTKFGYLPMRIPVCMDALIVFVHKNNSLSSITMEQLDAIYSRDRLGGAKEPIKEWSDLRVRGDLGKREIRAYARAEGTAIRDSFQASVLLKGPYRPGLIPKDDSASLAEAVVTDEAGIAFGSLSSWYAGVKVLAVVPYKGSDARFPTQENVTTSRYPMPRTYYAYVNRAPGQPLDPTVNEVLHFILSQDGQSSAADVGILPAPPEFLAIALKRLER</sequence>
<keyword evidence="5" id="KW-1185">Reference proteome</keyword>
<dbReference type="Gene3D" id="3.40.190.10">
    <property type="entry name" value="Periplasmic binding protein-like II"/>
    <property type="match status" value="2"/>
</dbReference>
<organism evidence="4 5">
    <name type="scientific">Mesoterricola silvestris</name>
    <dbReference type="NCBI Taxonomy" id="2927979"/>
    <lineage>
        <taxon>Bacteria</taxon>
        <taxon>Pseudomonadati</taxon>
        <taxon>Acidobacteriota</taxon>
        <taxon>Holophagae</taxon>
        <taxon>Holophagales</taxon>
        <taxon>Holophagaceae</taxon>
        <taxon>Mesoterricola</taxon>
    </lineage>
</organism>
<dbReference type="SUPFAM" id="SSF53850">
    <property type="entry name" value="Periplasmic binding protein-like II"/>
    <property type="match status" value="1"/>
</dbReference>
<accession>A0AA48GYJ7</accession>